<dbReference type="HOGENOM" id="CLU_2380788_0_0_9"/>
<organism evidence="1 2">
    <name type="scientific">Caldicellulosiruptor hydrothermalis (strain DSM 18901 / VKM B-2411 / 108)</name>
    <dbReference type="NCBI Taxonomy" id="632292"/>
    <lineage>
        <taxon>Bacteria</taxon>
        <taxon>Bacillati</taxon>
        <taxon>Bacillota</taxon>
        <taxon>Bacillota incertae sedis</taxon>
        <taxon>Caldicellulosiruptorales</taxon>
        <taxon>Caldicellulosiruptoraceae</taxon>
        <taxon>Caldicellulosiruptor</taxon>
    </lineage>
</organism>
<accession>E4QD19</accession>
<evidence type="ECO:0000313" key="2">
    <source>
        <dbReference type="Proteomes" id="UP000006890"/>
    </source>
</evidence>
<sequence>MCPKIGVNAFSYSPILPFGKACDYIWQYEDIVRLSEEDKYVKEKYGHIIPYIQLKEFNREYINRNCGVSWKYIVIDPQFYVRPCVMADPKKILW</sequence>
<dbReference type="AlphaFoldDB" id="E4QD19"/>
<keyword evidence="2" id="KW-1185">Reference proteome</keyword>
<dbReference type="EMBL" id="CP002219">
    <property type="protein sequence ID" value="ADQ07513.1"/>
    <property type="molecule type" value="Genomic_DNA"/>
</dbReference>
<evidence type="ECO:0008006" key="3">
    <source>
        <dbReference type="Google" id="ProtNLM"/>
    </source>
</evidence>
<dbReference type="STRING" id="632292.Calhy_1802"/>
<dbReference type="Proteomes" id="UP000006890">
    <property type="component" value="Chromosome"/>
</dbReference>
<name>E4QD19_CALH1</name>
<dbReference type="OrthoDB" id="9782387at2"/>
<reference key="1">
    <citation type="submission" date="2010-09" db="EMBL/GenBank/DDBJ databases">
        <title>Complete sequence of Caldicellulosiruptor hydrothermalis 108.</title>
        <authorList>
            <consortium name="US DOE Joint Genome Institute"/>
            <person name="Lucas S."/>
            <person name="Copeland A."/>
            <person name="Lapidus A."/>
            <person name="Cheng J.-F."/>
            <person name="Bruce D."/>
            <person name="Goodwin L."/>
            <person name="Pitluck S."/>
            <person name="Davenport K."/>
            <person name="Detter J.C."/>
            <person name="Han C."/>
            <person name="Tapia R."/>
            <person name="Land M."/>
            <person name="Hauser L."/>
            <person name="Chang Y.-J."/>
            <person name="Jeffries C."/>
            <person name="Kyrpides N."/>
            <person name="Ivanova N."/>
            <person name="Mikhailova N."/>
            <person name="Blumer-Schuette S.E."/>
            <person name="Kelly R.M."/>
            <person name="Woyke T."/>
        </authorList>
    </citation>
    <scope>NUCLEOTIDE SEQUENCE</scope>
    <source>
        <strain>108</strain>
    </source>
</reference>
<evidence type="ECO:0000313" key="1">
    <source>
        <dbReference type="EMBL" id="ADQ07513.1"/>
    </source>
</evidence>
<dbReference type="RefSeq" id="WP_013403668.1">
    <property type="nucleotide sequence ID" value="NC_014652.1"/>
</dbReference>
<proteinExistence type="predicted"/>
<reference evidence="1 2" key="2">
    <citation type="journal article" date="2011" name="J. Bacteriol.">
        <title>Complete genome sequences for the anaerobic, extremely thermophilic plant biomass-degrading bacteria Caldicellulosiruptor hydrothermalis, Caldicellulosiruptor kristjanssonii, Caldicellulosiruptor kronotskyensis, Caldicellulosiruptor owensenis, and Caldicellulosiruptor lactoaceticus.</title>
        <authorList>
            <person name="Blumer-Schuette S.E."/>
            <person name="Ozdemir I."/>
            <person name="Mistry D."/>
            <person name="Lucas S."/>
            <person name="Lapidus A."/>
            <person name="Cheng J.F."/>
            <person name="Goodwin L.A."/>
            <person name="Pitluck S."/>
            <person name="Land M.L."/>
            <person name="Hauser L.J."/>
            <person name="Woyke T."/>
            <person name="Mikhailova N."/>
            <person name="Pati A."/>
            <person name="Kyrpides N.C."/>
            <person name="Ivanova N."/>
            <person name="Detter J.C."/>
            <person name="Walston-Davenport K."/>
            <person name="Han S."/>
            <person name="Adams M.W."/>
            <person name="Kelly R.M."/>
        </authorList>
    </citation>
    <scope>NUCLEOTIDE SEQUENCE [LARGE SCALE GENOMIC DNA]</scope>
    <source>
        <strain evidence="2">DSM 18901 / VKM B-2411 / 108</strain>
    </source>
</reference>
<gene>
    <name evidence="1" type="ordered locus">Calhy_1802</name>
</gene>
<dbReference type="eggNOG" id="COG0535">
    <property type="taxonomic scope" value="Bacteria"/>
</dbReference>
<dbReference type="KEGG" id="chd:Calhy_1802"/>
<protein>
    <recommendedName>
        <fullName evidence="3">Radical SAM domain protein</fullName>
    </recommendedName>
</protein>